<dbReference type="Gene3D" id="3.30.1540.10">
    <property type="entry name" value="formyl-coa transferase, domain 3"/>
    <property type="match status" value="1"/>
</dbReference>
<evidence type="ECO:0000313" key="1">
    <source>
        <dbReference type="EMBL" id="MCT2401202.1"/>
    </source>
</evidence>
<dbReference type="EMBL" id="JANZXA010000012">
    <property type="protein sequence ID" value="MCT2401202.1"/>
    <property type="molecule type" value="Genomic_DNA"/>
</dbReference>
<proteinExistence type="predicted"/>
<gene>
    <name evidence="1" type="ORF">NZK81_16760</name>
</gene>
<evidence type="ECO:0000313" key="2">
    <source>
        <dbReference type="Proteomes" id="UP001165583"/>
    </source>
</evidence>
<dbReference type="InterPro" id="IPR044855">
    <property type="entry name" value="CoA-Trfase_III_dom3_sf"/>
</dbReference>
<organism evidence="1 2">
    <name type="scientific">Novosphingobium mangrovi</name>
    <name type="common">ex Huang et al. 2023</name>
    <dbReference type="NCBI Taxonomy" id="2976432"/>
    <lineage>
        <taxon>Bacteria</taxon>
        <taxon>Pseudomonadati</taxon>
        <taxon>Pseudomonadota</taxon>
        <taxon>Alphaproteobacteria</taxon>
        <taxon>Sphingomonadales</taxon>
        <taxon>Sphingomonadaceae</taxon>
        <taxon>Novosphingobium</taxon>
    </lineage>
</organism>
<dbReference type="PANTHER" id="PTHR48228">
    <property type="entry name" value="SUCCINYL-COA--D-CITRAMALATE COA-TRANSFERASE"/>
    <property type="match status" value="1"/>
</dbReference>
<dbReference type="Gene3D" id="3.40.50.10540">
    <property type="entry name" value="Crotonobetainyl-coa:carnitine coa-transferase, domain 1"/>
    <property type="match status" value="1"/>
</dbReference>
<reference evidence="1" key="1">
    <citation type="submission" date="2022-09" db="EMBL/GenBank/DDBJ databases">
        <title>Novosphingobium sp. Nov., a polycyclic aromatic hydrocarbon-degrading bacterium isolated form mangrove sediments in HongKong.</title>
        <authorList>
            <person name="Hu Z."/>
        </authorList>
    </citation>
    <scope>NUCLEOTIDE SEQUENCE</scope>
    <source>
        <strain evidence="1">HK4-1</strain>
    </source>
</reference>
<dbReference type="Proteomes" id="UP001165583">
    <property type="component" value="Unassembled WGS sequence"/>
</dbReference>
<dbReference type="Pfam" id="PF02515">
    <property type="entry name" value="CoA_transf_3"/>
    <property type="match status" value="1"/>
</dbReference>
<protein>
    <submittedName>
        <fullName evidence="1">CoA transferase</fullName>
    </submittedName>
</protein>
<comment type="caution">
    <text evidence="1">The sequence shown here is derived from an EMBL/GenBank/DDBJ whole genome shotgun (WGS) entry which is preliminary data.</text>
</comment>
<keyword evidence="1" id="KW-0808">Transferase</keyword>
<dbReference type="InterPro" id="IPR023606">
    <property type="entry name" value="CoA-Trfase_III_dom_1_sf"/>
</dbReference>
<dbReference type="PANTHER" id="PTHR48228:SF5">
    <property type="entry name" value="ALPHA-METHYLACYL-COA RACEMASE"/>
    <property type="match status" value="1"/>
</dbReference>
<dbReference type="RefSeq" id="WP_260047224.1">
    <property type="nucleotide sequence ID" value="NZ_JANZXA010000012.1"/>
</dbReference>
<sequence length="359" mass="39355">MVLDFGMLLPGPLASLMLCEAGARVIKIERPGRGDDMRHYEPRLGADSTNFHMLNRGKESLVLDLKNADDQKALRPWLERADILVEQFRPGVMAKFGLDYETVSRINPRMIYCSVTGWGQTGPRASIAGHDLNFFAESGLAQRSVDAQGDPILPPALIADIACGSMPAVINVLLALLKRQQTGKGCYIDVAMCDALPMFAYADLGEGFYSGHWTAPNLGLTNGGSPRYQYYRTSDARHIAAAPMEERFWVEFCRIIGLPDALRDSCDENPEQVRSAVAEIMAQRSAADWMKAFGLSDVCCSLVCDLPEAVSGDHQAVRKTFGRKVVVDGVTLPALPLPIARVFQSDDALNPAPRLGERR</sequence>
<name>A0ABT2I9L6_9SPHN</name>
<dbReference type="SUPFAM" id="SSF89796">
    <property type="entry name" value="CoA-transferase family III (CaiB/BaiF)"/>
    <property type="match status" value="1"/>
</dbReference>
<dbReference type="InterPro" id="IPR003673">
    <property type="entry name" value="CoA-Trfase_fam_III"/>
</dbReference>
<dbReference type="InterPro" id="IPR050509">
    <property type="entry name" value="CoA-transferase_III"/>
</dbReference>
<accession>A0ABT2I9L6</accession>
<keyword evidence="2" id="KW-1185">Reference proteome</keyword>
<dbReference type="GO" id="GO:0016740">
    <property type="term" value="F:transferase activity"/>
    <property type="evidence" value="ECO:0007669"/>
    <property type="project" value="UniProtKB-KW"/>
</dbReference>